<feature type="domain" description="VOC" evidence="1">
    <location>
        <begin position="5"/>
        <end position="122"/>
    </location>
</feature>
<dbReference type="Pfam" id="PF00903">
    <property type="entry name" value="Glyoxalase"/>
    <property type="match status" value="1"/>
</dbReference>
<sequence length="123" mass="13179">MKTNSLNWFEIFTNDLANATDFYSTILDSKLEPASMEGCRMVVFPGDHDKGVCGAITQMEGCQPGAGGTMVYLNVEGDLDGVLSRIPAAGGIVLKERMDIAPHGFIGIFRDPEGNVVGLHSMV</sequence>
<dbReference type="InterPro" id="IPR004360">
    <property type="entry name" value="Glyas_Fos-R_dOase_dom"/>
</dbReference>
<comment type="caution">
    <text evidence="2">The sequence shown here is derived from an EMBL/GenBank/DDBJ whole genome shotgun (WGS) entry which is preliminary data.</text>
</comment>
<dbReference type="InterPro" id="IPR052164">
    <property type="entry name" value="Anthracycline_SecMetBiosynth"/>
</dbReference>
<protein>
    <submittedName>
        <fullName evidence="2">VOC family protein</fullName>
    </submittedName>
</protein>
<proteinExistence type="predicted"/>
<evidence type="ECO:0000313" key="3">
    <source>
        <dbReference type="Proteomes" id="UP001320876"/>
    </source>
</evidence>
<dbReference type="EMBL" id="JAPDDT010000004">
    <property type="protein sequence ID" value="MCW1923327.1"/>
    <property type="molecule type" value="Genomic_DNA"/>
</dbReference>
<dbReference type="InterPro" id="IPR029068">
    <property type="entry name" value="Glyas_Bleomycin-R_OHBP_Dase"/>
</dbReference>
<gene>
    <name evidence="2" type="ORF">OKA05_12250</name>
</gene>
<evidence type="ECO:0000259" key="1">
    <source>
        <dbReference type="PROSITE" id="PS51819"/>
    </source>
</evidence>
<dbReference type="CDD" id="cd07247">
    <property type="entry name" value="SgaA_N_like"/>
    <property type="match status" value="1"/>
</dbReference>
<organism evidence="2 3">
    <name type="scientific">Luteolibacter arcticus</name>
    <dbReference type="NCBI Taxonomy" id="1581411"/>
    <lineage>
        <taxon>Bacteria</taxon>
        <taxon>Pseudomonadati</taxon>
        <taxon>Verrucomicrobiota</taxon>
        <taxon>Verrucomicrobiia</taxon>
        <taxon>Verrucomicrobiales</taxon>
        <taxon>Verrucomicrobiaceae</taxon>
        <taxon>Luteolibacter</taxon>
    </lineage>
</organism>
<dbReference type="PANTHER" id="PTHR33993:SF2">
    <property type="entry name" value="VOC DOMAIN-CONTAINING PROTEIN"/>
    <property type="match status" value="1"/>
</dbReference>
<keyword evidence="3" id="KW-1185">Reference proteome</keyword>
<evidence type="ECO:0000313" key="2">
    <source>
        <dbReference type="EMBL" id="MCW1923327.1"/>
    </source>
</evidence>
<dbReference type="SUPFAM" id="SSF54593">
    <property type="entry name" value="Glyoxalase/Bleomycin resistance protein/Dihydroxybiphenyl dioxygenase"/>
    <property type="match status" value="1"/>
</dbReference>
<dbReference type="Proteomes" id="UP001320876">
    <property type="component" value="Unassembled WGS sequence"/>
</dbReference>
<dbReference type="RefSeq" id="WP_264487432.1">
    <property type="nucleotide sequence ID" value="NZ_JAPDDT010000004.1"/>
</dbReference>
<dbReference type="PROSITE" id="PS51819">
    <property type="entry name" value="VOC"/>
    <property type="match status" value="1"/>
</dbReference>
<dbReference type="Gene3D" id="3.10.180.10">
    <property type="entry name" value="2,3-Dihydroxybiphenyl 1,2-Dioxygenase, domain 1"/>
    <property type="match status" value="1"/>
</dbReference>
<reference evidence="2 3" key="1">
    <citation type="submission" date="2022-10" db="EMBL/GenBank/DDBJ databases">
        <title>Luteolibacter arcticus strain CCTCC AB 2014275, whole genome shotgun sequencing project.</title>
        <authorList>
            <person name="Zhao G."/>
            <person name="Shen L."/>
        </authorList>
    </citation>
    <scope>NUCLEOTIDE SEQUENCE [LARGE SCALE GENOMIC DNA]</scope>
    <source>
        <strain evidence="2 3">CCTCC AB 2014275</strain>
    </source>
</reference>
<dbReference type="InterPro" id="IPR037523">
    <property type="entry name" value="VOC_core"/>
</dbReference>
<accession>A0ABT3GIK4</accession>
<dbReference type="PANTHER" id="PTHR33993">
    <property type="entry name" value="GLYOXALASE-RELATED"/>
    <property type="match status" value="1"/>
</dbReference>
<name>A0ABT3GIK4_9BACT</name>